<dbReference type="PANTHER" id="PTHR43875">
    <property type="entry name" value="MALTODEXTRIN IMPORT ATP-BINDING PROTEIN MSMX"/>
    <property type="match status" value="1"/>
</dbReference>
<dbReference type="GO" id="GO:0005524">
    <property type="term" value="F:ATP binding"/>
    <property type="evidence" value="ECO:0007669"/>
    <property type="project" value="UniProtKB-KW"/>
</dbReference>
<dbReference type="SUPFAM" id="SSF52540">
    <property type="entry name" value="P-loop containing nucleoside triphosphate hydrolases"/>
    <property type="match status" value="1"/>
</dbReference>
<dbReference type="SMART" id="SM00382">
    <property type="entry name" value="AAA"/>
    <property type="match status" value="1"/>
</dbReference>
<dbReference type="InterPro" id="IPR003593">
    <property type="entry name" value="AAA+_ATPase"/>
</dbReference>
<dbReference type="InterPro" id="IPR027417">
    <property type="entry name" value="P-loop_NTPase"/>
</dbReference>
<keyword evidence="1" id="KW-0813">Transport</keyword>
<keyword evidence="6" id="KW-0472">Membrane</keyword>
<keyword evidence="4 8" id="KW-0067">ATP-binding</keyword>
<evidence type="ECO:0000256" key="4">
    <source>
        <dbReference type="ARBA" id="ARBA00022840"/>
    </source>
</evidence>
<dbReference type="CDD" id="cd03301">
    <property type="entry name" value="ABC_MalK_N"/>
    <property type="match status" value="1"/>
</dbReference>
<dbReference type="PROSITE" id="PS50893">
    <property type="entry name" value="ABC_TRANSPORTER_2"/>
    <property type="match status" value="1"/>
</dbReference>
<keyword evidence="3" id="KW-0547">Nucleotide-binding</keyword>
<dbReference type="InterPro" id="IPR003439">
    <property type="entry name" value="ABC_transporter-like_ATP-bd"/>
</dbReference>
<evidence type="ECO:0000313" key="9">
    <source>
        <dbReference type="Proteomes" id="UP001223586"/>
    </source>
</evidence>
<dbReference type="NCBIfam" id="NF008653">
    <property type="entry name" value="PRK11650.1"/>
    <property type="match status" value="1"/>
</dbReference>
<name>A0ABT9WP37_9BACI</name>
<dbReference type="Gene3D" id="2.40.50.100">
    <property type="match status" value="1"/>
</dbReference>
<keyword evidence="9" id="KW-1185">Reference proteome</keyword>
<proteinExistence type="predicted"/>
<evidence type="ECO:0000313" key="8">
    <source>
        <dbReference type="EMBL" id="MDQ0175043.1"/>
    </source>
</evidence>
<dbReference type="EMBL" id="JAUSTT010000004">
    <property type="protein sequence ID" value="MDQ0175043.1"/>
    <property type="molecule type" value="Genomic_DNA"/>
</dbReference>
<evidence type="ECO:0000256" key="1">
    <source>
        <dbReference type="ARBA" id="ARBA00022448"/>
    </source>
</evidence>
<protein>
    <submittedName>
        <fullName evidence="8">Sn-glycerol 3-phosphate transport system ATP-binding protein</fullName>
    </submittedName>
</protein>
<dbReference type="SUPFAM" id="SSF50331">
    <property type="entry name" value="MOP-like"/>
    <property type="match status" value="1"/>
</dbReference>
<dbReference type="InterPro" id="IPR047641">
    <property type="entry name" value="ABC_transpr_MalK/UgpC-like"/>
</dbReference>
<dbReference type="InterPro" id="IPR015855">
    <property type="entry name" value="ABC_transpr_MalK-like"/>
</dbReference>
<organism evidence="8 9">
    <name type="scientific">Bacillus chungangensis</name>
    <dbReference type="NCBI Taxonomy" id="587633"/>
    <lineage>
        <taxon>Bacteria</taxon>
        <taxon>Bacillati</taxon>
        <taxon>Bacillota</taxon>
        <taxon>Bacilli</taxon>
        <taxon>Bacillales</taxon>
        <taxon>Bacillaceae</taxon>
        <taxon>Bacillus</taxon>
    </lineage>
</organism>
<accession>A0ABT9WP37</accession>
<dbReference type="Gene3D" id="3.40.50.300">
    <property type="entry name" value="P-loop containing nucleotide triphosphate hydrolases"/>
    <property type="match status" value="1"/>
</dbReference>
<feature type="domain" description="ABC transporter" evidence="7">
    <location>
        <begin position="7"/>
        <end position="238"/>
    </location>
</feature>
<dbReference type="InterPro" id="IPR008995">
    <property type="entry name" value="Mo/tungstate-bd_C_term_dom"/>
</dbReference>
<dbReference type="Proteomes" id="UP001223586">
    <property type="component" value="Unassembled WGS sequence"/>
</dbReference>
<evidence type="ECO:0000256" key="6">
    <source>
        <dbReference type="ARBA" id="ARBA00023136"/>
    </source>
</evidence>
<dbReference type="Gene3D" id="2.40.50.140">
    <property type="entry name" value="Nucleic acid-binding proteins"/>
    <property type="match status" value="1"/>
</dbReference>
<evidence type="ECO:0000256" key="3">
    <source>
        <dbReference type="ARBA" id="ARBA00022741"/>
    </source>
</evidence>
<keyword evidence="5" id="KW-1278">Translocase</keyword>
<dbReference type="Pfam" id="PF00005">
    <property type="entry name" value="ABC_tran"/>
    <property type="match status" value="1"/>
</dbReference>
<evidence type="ECO:0000259" key="7">
    <source>
        <dbReference type="PROSITE" id="PS50893"/>
    </source>
</evidence>
<evidence type="ECO:0000256" key="2">
    <source>
        <dbReference type="ARBA" id="ARBA00022475"/>
    </source>
</evidence>
<evidence type="ECO:0000256" key="5">
    <source>
        <dbReference type="ARBA" id="ARBA00022967"/>
    </source>
</evidence>
<dbReference type="PANTHER" id="PTHR43875:SF15">
    <property type="entry name" value="TREHALOSE IMPORT ATP-BINDING PROTEIN SUGC"/>
    <property type="match status" value="1"/>
</dbReference>
<keyword evidence="2" id="KW-1003">Cell membrane</keyword>
<gene>
    <name evidence="8" type="ORF">J2S08_000877</name>
</gene>
<comment type="caution">
    <text evidence="8">The sequence shown here is derived from an EMBL/GenBank/DDBJ whole genome shotgun (WGS) entry which is preliminary data.</text>
</comment>
<dbReference type="InterPro" id="IPR012340">
    <property type="entry name" value="NA-bd_OB-fold"/>
</dbReference>
<reference evidence="8 9" key="1">
    <citation type="submission" date="2023-07" db="EMBL/GenBank/DDBJ databases">
        <title>Genomic Encyclopedia of Type Strains, Phase IV (KMG-IV): sequencing the most valuable type-strain genomes for metagenomic binning, comparative biology and taxonomic classification.</title>
        <authorList>
            <person name="Goeker M."/>
        </authorList>
    </citation>
    <scope>NUCLEOTIDE SEQUENCE [LARGE SCALE GENOMIC DNA]</scope>
    <source>
        <strain evidence="8 9">DSM 23837</strain>
    </source>
</reference>
<sequence length="380" mass="43606">MLLVKRVELIKISKSYDKKAMVISDISVNIAPGEFFVLVGPSGCGKSTMLRMIAGLEEITEGILKIGDKEANLLPPSKRDISMVFQNYALYPHLSVEENIVFGLHVKKIAKEERKKRCMDVAEMLDLTNFLKRKPRELSGGQRQRTALARAIVNQAPICLMDEPLSNLDAKLRARMRSEIRQIQRQLRMTMIYVTHDQVEAMTMADRMMILHDGKVQQIGNPMDIYNKPANLFVATFIGSPPMNISECQVNKDCREMIISSEMKMTYSLEEMEGLESGRYFIGIRPEHLKRPTLENEMKNKMNVKIINVEILGNETIFSFYVRDLVWTAKWNGQWQIQIGDVIPIVLVEESICLFDYKTQQILKTSSNLERRVLEKEVLS</sequence>